<keyword evidence="3" id="KW-1185">Reference proteome</keyword>
<evidence type="ECO:0000256" key="1">
    <source>
        <dbReference type="SAM" id="Phobius"/>
    </source>
</evidence>
<gene>
    <name evidence="2" type="ORF">CERSUDRAFT_100800</name>
</gene>
<keyword evidence="1" id="KW-0472">Membrane</keyword>
<dbReference type="HOGENOM" id="CLU_022883_6_0_1"/>
<keyword evidence="1" id="KW-0812">Transmembrane</keyword>
<dbReference type="PANTHER" id="PTHR35043:SF7">
    <property type="entry name" value="TRANSCRIPTION FACTOR DOMAIN-CONTAINING PROTEIN"/>
    <property type="match status" value="1"/>
</dbReference>
<feature type="transmembrane region" description="Helical" evidence="1">
    <location>
        <begin position="253"/>
        <end position="274"/>
    </location>
</feature>
<evidence type="ECO:0000313" key="3">
    <source>
        <dbReference type="Proteomes" id="UP000016930"/>
    </source>
</evidence>
<feature type="transmembrane region" description="Helical" evidence="1">
    <location>
        <begin position="316"/>
        <end position="341"/>
    </location>
</feature>
<name>M2P6R7_CERS8</name>
<dbReference type="OrthoDB" id="9451547at2759"/>
<feature type="transmembrane region" description="Helical" evidence="1">
    <location>
        <begin position="286"/>
        <end position="310"/>
    </location>
</feature>
<evidence type="ECO:0000313" key="2">
    <source>
        <dbReference type="EMBL" id="EMD31004.1"/>
    </source>
</evidence>
<organism evidence="2 3">
    <name type="scientific">Ceriporiopsis subvermispora (strain B)</name>
    <name type="common">White-rot fungus</name>
    <name type="synonym">Gelatoporia subvermispora</name>
    <dbReference type="NCBI Taxonomy" id="914234"/>
    <lineage>
        <taxon>Eukaryota</taxon>
        <taxon>Fungi</taxon>
        <taxon>Dikarya</taxon>
        <taxon>Basidiomycota</taxon>
        <taxon>Agaricomycotina</taxon>
        <taxon>Agaricomycetes</taxon>
        <taxon>Polyporales</taxon>
        <taxon>Gelatoporiaceae</taxon>
        <taxon>Gelatoporia</taxon>
    </lineage>
</organism>
<feature type="transmembrane region" description="Helical" evidence="1">
    <location>
        <begin position="169"/>
        <end position="187"/>
    </location>
</feature>
<dbReference type="AlphaFoldDB" id="M2P6R7"/>
<sequence>MCVDITETPLRTKVSWTLMTALAPEITLTIAIVEFVTVRHEVKDYNITVAELQPRHRNTASEVPFREPEDQIVQGQEQLSLKWTLVDKFYASMGGFVGEIDRKSEVFPLSKITARVRWGTLKLSPSYPLQIRKNSKADTFSKLIAILQALWFMLQCIERYLRHLPLSNLKLGTFGYVIITLMLYMAWARKPRGVETRITLLSRPKGCLVTDFPKQDPDYSGVASHWKSMLNTILGFMSRLRINSELQADPENAGFIMVIYAVVCTCFGLWHCITWNNYFPSPIEHLLWHVGSLLSIFPTVTFLIAFTFHACCDITGLGYGVGMTLVYIWGVLDLLSHSFLFTEMFLSLHRMPDGVFKTVEWSSYIPHV</sequence>
<dbReference type="EMBL" id="KB445826">
    <property type="protein sequence ID" value="EMD31004.1"/>
    <property type="molecule type" value="Genomic_DNA"/>
</dbReference>
<proteinExistence type="predicted"/>
<reference evidence="2 3" key="1">
    <citation type="journal article" date="2012" name="Proc. Natl. Acad. Sci. U.S.A.">
        <title>Comparative genomics of Ceriporiopsis subvermispora and Phanerochaete chrysosporium provide insight into selective ligninolysis.</title>
        <authorList>
            <person name="Fernandez-Fueyo E."/>
            <person name="Ruiz-Duenas F.J."/>
            <person name="Ferreira P."/>
            <person name="Floudas D."/>
            <person name="Hibbett D.S."/>
            <person name="Canessa P."/>
            <person name="Larrondo L.F."/>
            <person name="James T.Y."/>
            <person name="Seelenfreund D."/>
            <person name="Lobos S."/>
            <person name="Polanco R."/>
            <person name="Tello M."/>
            <person name="Honda Y."/>
            <person name="Watanabe T."/>
            <person name="Watanabe T."/>
            <person name="Ryu J.S."/>
            <person name="Kubicek C.P."/>
            <person name="Schmoll M."/>
            <person name="Gaskell J."/>
            <person name="Hammel K.E."/>
            <person name="St John F.J."/>
            <person name="Vanden Wymelenberg A."/>
            <person name="Sabat G."/>
            <person name="Splinter BonDurant S."/>
            <person name="Syed K."/>
            <person name="Yadav J.S."/>
            <person name="Doddapaneni H."/>
            <person name="Subramanian V."/>
            <person name="Lavin J.L."/>
            <person name="Oguiza J.A."/>
            <person name="Perez G."/>
            <person name="Pisabarro A.G."/>
            <person name="Ramirez L."/>
            <person name="Santoyo F."/>
            <person name="Master E."/>
            <person name="Coutinho P.M."/>
            <person name="Henrissat B."/>
            <person name="Lombard V."/>
            <person name="Magnuson J.K."/>
            <person name="Kuees U."/>
            <person name="Hori C."/>
            <person name="Igarashi K."/>
            <person name="Samejima M."/>
            <person name="Held B.W."/>
            <person name="Barry K.W."/>
            <person name="LaButti K.M."/>
            <person name="Lapidus A."/>
            <person name="Lindquist E.A."/>
            <person name="Lucas S.M."/>
            <person name="Riley R."/>
            <person name="Salamov A.A."/>
            <person name="Hoffmeister D."/>
            <person name="Schwenk D."/>
            <person name="Hadar Y."/>
            <person name="Yarden O."/>
            <person name="de Vries R.P."/>
            <person name="Wiebenga A."/>
            <person name="Stenlid J."/>
            <person name="Eastwood D."/>
            <person name="Grigoriev I.V."/>
            <person name="Berka R.M."/>
            <person name="Blanchette R.A."/>
            <person name="Kersten P."/>
            <person name="Martinez A.T."/>
            <person name="Vicuna R."/>
            <person name="Cullen D."/>
        </authorList>
    </citation>
    <scope>NUCLEOTIDE SEQUENCE [LARGE SCALE GENOMIC DNA]</scope>
    <source>
        <strain evidence="2 3">B</strain>
    </source>
</reference>
<keyword evidence="1" id="KW-1133">Transmembrane helix</keyword>
<dbReference type="PANTHER" id="PTHR35043">
    <property type="entry name" value="TRANSCRIPTION FACTOR DOMAIN-CONTAINING PROTEIN"/>
    <property type="match status" value="1"/>
</dbReference>
<accession>M2P6R7</accession>
<protein>
    <submittedName>
        <fullName evidence="2">Uncharacterized protein</fullName>
    </submittedName>
</protein>
<dbReference type="Proteomes" id="UP000016930">
    <property type="component" value="Unassembled WGS sequence"/>
</dbReference>